<keyword evidence="3" id="KW-1185">Reference proteome</keyword>
<protein>
    <submittedName>
        <fullName evidence="2">Uncharacterized protein</fullName>
    </submittedName>
</protein>
<feature type="compositionally biased region" description="Basic and acidic residues" evidence="1">
    <location>
        <begin position="94"/>
        <end position="103"/>
    </location>
</feature>
<feature type="region of interest" description="Disordered" evidence="1">
    <location>
        <begin position="76"/>
        <end position="160"/>
    </location>
</feature>
<reference evidence="2 3" key="1">
    <citation type="submission" date="2018-08" db="EMBL/GenBank/DDBJ databases">
        <authorList>
            <person name="Laetsch R D."/>
            <person name="Stevens L."/>
            <person name="Kumar S."/>
            <person name="Blaxter L. M."/>
        </authorList>
    </citation>
    <scope>NUCLEOTIDE SEQUENCE [LARGE SCALE GENOMIC DNA]</scope>
</reference>
<dbReference type="AlphaFoldDB" id="A0A498SFH8"/>
<name>A0A498SFH8_ACAVI</name>
<dbReference type="OrthoDB" id="5868829at2759"/>
<dbReference type="Proteomes" id="UP000276991">
    <property type="component" value="Unassembled WGS sequence"/>
</dbReference>
<evidence type="ECO:0000313" key="2">
    <source>
        <dbReference type="EMBL" id="VBB27857.1"/>
    </source>
</evidence>
<sequence length="311" mass="35530">MISAILHRAVFSGLSDRIEVTFGIIDISFFFRKHKDRADDIPNCPSIENIIDMPMPNETPSTEKTAISNTVDNSTISNAKLSDDTMQQQTTSTGKEDSTKSTSHETSIIPTRFMRLHRRRRRQQERSRKTSRHHGRNIPSSVSSSKCAIQGSASERRDDIPMCPDIENICELDQNEFDDDMSVHRFSHAFYQLLDDFLLLLTKFAQFLKDHPRPATIAGFIIASYLIISYLELSIAALIELFAQSIWPISHAVLLFIERLSINFGSFMHSADDIFKGAYCDVAEIWCKHFQMMCADRCSFFSMAVERLRTN</sequence>
<feature type="compositionally biased region" description="Low complexity" evidence="1">
    <location>
        <begin position="84"/>
        <end position="93"/>
    </location>
</feature>
<evidence type="ECO:0000313" key="3">
    <source>
        <dbReference type="Proteomes" id="UP000276991"/>
    </source>
</evidence>
<gene>
    <name evidence="2" type="ORF">NAV_LOCUS2687</name>
</gene>
<evidence type="ECO:0000256" key="1">
    <source>
        <dbReference type="SAM" id="MobiDB-lite"/>
    </source>
</evidence>
<proteinExistence type="predicted"/>
<feature type="compositionally biased region" description="Basic residues" evidence="1">
    <location>
        <begin position="114"/>
        <end position="136"/>
    </location>
</feature>
<organism evidence="2 3">
    <name type="scientific">Acanthocheilonema viteae</name>
    <name type="common">Filarial nematode worm</name>
    <name type="synonym">Dipetalonema viteae</name>
    <dbReference type="NCBI Taxonomy" id="6277"/>
    <lineage>
        <taxon>Eukaryota</taxon>
        <taxon>Metazoa</taxon>
        <taxon>Ecdysozoa</taxon>
        <taxon>Nematoda</taxon>
        <taxon>Chromadorea</taxon>
        <taxon>Rhabditida</taxon>
        <taxon>Spirurina</taxon>
        <taxon>Spiruromorpha</taxon>
        <taxon>Filarioidea</taxon>
        <taxon>Onchocercidae</taxon>
        <taxon>Acanthocheilonema</taxon>
    </lineage>
</organism>
<accession>A0A498SFH8</accession>
<dbReference type="EMBL" id="UPTC01000298">
    <property type="protein sequence ID" value="VBB27857.1"/>
    <property type="molecule type" value="Genomic_DNA"/>
</dbReference>
<feature type="compositionally biased region" description="Polar residues" evidence="1">
    <location>
        <begin position="138"/>
        <end position="153"/>
    </location>
</feature>